<accession>A0A6N8GQJ3</accession>
<keyword evidence="3" id="KW-1185">Reference proteome</keyword>
<organism evidence="2 3">
    <name type="scientific">Kocuria sediminis</name>
    <dbReference type="NCBI Taxonomy" id="1038857"/>
    <lineage>
        <taxon>Bacteria</taxon>
        <taxon>Bacillati</taxon>
        <taxon>Actinomycetota</taxon>
        <taxon>Actinomycetes</taxon>
        <taxon>Micrococcales</taxon>
        <taxon>Micrococcaceae</taxon>
        <taxon>Kocuria</taxon>
    </lineage>
</organism>
<evidence type="ECO:0000313" key="2">
    <source>
        <dbReference type="EMBL" id="MUN63084.1"/>
    </source>
</evidence>
<dbReference type="InterPro" id="IPR011089">
    <property type="entry name" value="GmrSD_C"/>
</dbReference>
<evidence type="ECO:0000259" key="1">
    <source>
        <dbReference type="Pfam" id="PF07510"/>
    </source>
</evidence>
<protein>
    <submittedName>
        <fullName evidence="2">DUF1524 domain-containing protein</fullName>
    </submittedName>
</protein>
<dbReference type="AlphaFoldDB" id="A0A6N8GQJ3"/>
<reference evidence="2 3" key="1">
    <citation type="submission" date="2019-12" db="EMBL/GenBank/DDBJ databases">
        <authorList>
            <person name="Shi Y."/>
        </authorList>
    </citation>
    <scope>NUCLEOTIDE SEQUENCE [LARGE SCALE GENOMIC DNA]</scope>
    <source>
        <strain evidence="2 3">JCM 17929</strain>
    </source>
</reference>
<dbReference type="Pfam" id="PF07510">
    <property type="entry name" value="GmrSD_C"/>
    <property type="match status" value="1"/>
</dbReference>
<dbReference type="EMBL" id="WOGU01000005">
    <property type="protein sequence ID" value="MUN63084.1"/>
    <property type="molecule type" value="Genomic_DNA"/>
</dbReference>
<comment type="caution">
    <text evidence="2">The sequence shown here is derived from an EMBL/GenBank/DDBJ whole genome shotgun (WGS) entry which is preliminary data.</text>
</comment>
<name>A0A6N8GQJ3_9MICC</name>
<evidence type="ECO:0000313" key="3">
    <source>
        <dbReference type="Proteomes" id="UP000436989"/>
    </source>
</evidence>
<dbReference type="PANTHER" id="PTHR24094:SF15">
    <property type="entry name" value="AMP-DEPENDENT SYNTHETASE_LIGASE DOMAIN-CONTAINING PROTEIN-RELATED"/>
    <property type="match status" value="1"/>
</dbReference>
<dbReference type="Proteomes" id="UP000436989">
    <property type="component" value="Unassembled WGS sequence"/>
</dbReference>
<dbReference type="PANTHER" id="PTHR24094">
    <property type="entry name" value="SECRETED PROTEIN"/>
    <property type="match status" value="1"/>
</dbReference>
<feature type="domain" description="GmrSD restriction endonucleases C-terminal" evidence="1">
    <location>
        <begin position="125"/>
        <end position="223"/>
    </location>
</feature>
<proteinExistence type="predicted"/>
<gene>
    <name evidence="2" type="ORF">GMA12_08015</name>
</gene>
<sequence length="238" mass="25814">MLFGLFSRARTAVSESLAARGQHRATAASVVVAGLLLAGGVMPAEAAGTYSAPLRTAVKSLPVAGENNTGYDRDRQFGDWNDANRDCQNTRAEVLQNESKVKTSFTTAKRCTVKGGRWVTTWDGKTHTSATTVQIDHTVPVHEAWGSGARYWTKAKRVAFYNDLGDHRTLSAQTSKLNSTKQARGPEAWMPPKHRCAYIGEWVAVKHRWGLKVDSAEKAALTQIAGSCPNVTLTVSKA</sequence>